<dbReference type="InterPro" id="IPR011047">
    <property type="entry name" value="Quinoprotein_ADH-like_sf"/>
</dbReference>
<dbReference type="InParanoid" id="A0A0V0Q7Y1"/>
<dbReference type="AlphaFoldDB" id="A0A0V0Q7Y1"/>
<dbReference type="InterPro" id="IPR055442">
    <property type="entry name" value="Beta-prop_EML-like_2nd"/>
</dbReference>
<dbReference type="EMBL" id="LDAU01000254">
    <property type="protein sequence ID" value="KRW98348.1"/>
    <property type="molecule type" value="Genomic_DNA"/>
</dbReference>
<dbReference type="Pfam" id="PF23409">
    <property type="entry name" value="Beta-prop_EML"/>
    <property type="match status" value="1"/>
</dbReference>
<dbReference type="Pfam" id="PF03451">
    <property type="entry name" value="HELP"/>
    <property type="match status" value="1"/>
</dbReference>
<dbReference type="SMART" id="SM00320">
    <property type="entry name" value="WD40"/>
    <property type="match status" value="8"/>
</dbReference>
<organism evidence="8 9">
    <name type="scientific">Pseudocohnilembus persalinus</name>
    <name type="common">Ciliate</name>
    <dbReference type="NCBI Taxonomy" id="266149"/>
    <lineage>
        <taxon>Eukaryota</taxon>
        <taxon>Sar</taxon>
        <taxon>Alveolata</taxon>
        <taxon>Ciliophora</taxon>
        <taxon>Intramacronucleata</taxon>
        <taxon>Oligohymenophorea</taxon>
        <taxon>Scuticociliatia</taxon>
        <taxon>Philasterida</taxon>
        <taxon>Pseudocohnilembidae</taxon>
        <taxon>Pseudocohnilembus</taxon>
    </lineage>
</organism>
<feature type="repeat" description="WD" evidence="4">
    <location>
        <begin position="378"/>
        <end position="407"/>
    </location>
</feature>
<gene>
    <name evidence="8" type="ORF">PPERSA_02125</name>
</gene>
<dbReference type="Pfam" id="PF23414">
    <property type="entry name" value="Beta-prop_EML_2"/>
    <property type="match status" value="1"/>
</dbReference>
<dbReference type="SUPFAM" id="SSF50998">
    <property type="entry name" value="Quinoprotein alcohol dehydrogenase-like"/>
    <property type="match status" value="1"/>
</dbReference>
<dbReference type="InterPro" id="IPR015943">
    <property type="entry name" value="WD40/YVTN_repeat-like_dom_sf"/>
</dbReference>
<comment type="caution">
    <text evidence="8">The sequence shown here is derived from an EMBL/GenBank/DDBJ whole genome shotgun (WGS) entry which is preliminary data.</text>
</comment>
<keyword evidence="2 4" id="KW-0853">WD repeat</keyword>
<sequence length="709" mass="79770">MRLCTQPFKGAIKPPRHEKWDPKEQAKKPDVETNLEYVFGYRAKDMRNNIKYLPNGNIVYNAAALGIVYDIKANEQRYFKEHRDDITALSVSQDTTLAATGETGAKPRIFVWSTNTLEVKNKFQGFLQKGIALISFTPSGNKLVASAMDDNHCIALYDLTNKQSVGGCLISDTQGGRDIMTELQMKNENQFVTVGPKHFKVWTQKGEGKKQDLVPQKGRWGKNQCSDKLTTVSINFGNQDIVCGAMDGTVQIFKDTTLNNFKKLHSRSVQSITVQHGFVFTGGNDCKINVLSGSTYETVLIIDEKTFEGSLCPKIRSINMHPNKRQLVVGTYACEIFQLTTKDNQLRNNTVFIPKQIMAGHYTPNQQAFNEVWGLAVFPNNKDFYATCSDDGTLRIWSVSEKKMLKQVSINQDENGNQLPPEKESKDIQNKGKGRAIGISPDGNFIVVGHHDGTIRVLNKSLKVVKIFKDSTESISDIKFSPDGTVLAVGSHDNAIYCYKLPNFKQKFKPLAKHSSYITHFDFSEDGQTLHSTCGAYELLFWDMVKGKQQTSGATMNRDEKWNSWTVPIGYQVQGIFRKGYDGTDINAVDRSNFPVGNKAPQNYHLLATGDDYSRVNVFKYPSIQKGSKCITNRGHSSHVTNVKFTKDDKRIISTGGEDQCVMQWKVTKNLPPINNRKNSLTRVNTQQGPRVNTGIKRRNSQQSLYYKH</sequence>
<dbReference type="PANTHER" id="PTHR13720:SF33">
    <property type="entry name" value="HELP DOMAIN-CONTAINING PROTEIN"/>
    <property type="match status" value="1"/>
</dbReference>
<dbReference type="InterPro" id="IPR055439">
    <property type="entry name" value="Beta-prop_EML_1st"/>
</dbReference>
<feature type="domain" description="EML-like second beta-propeller" evidence="7">
    <location>
        <begin position="372"/>
        <end position="667"/>
    </location>
</feature>
<reference evidence="8 9" key="1">
    <citation type="journal article" date="2015" name="Sci. Rep.">
        <title>Genome of the facultative scuticociliatosis pathogen Pseudocohnilembus persalinus provides insight into its virulence through horizontal gene transfer.</title>
        <authorList>
            <person name="Xiong J."/>
            <person name="Wang G."/>
            <person name="Cheng J."/>
            <person name="Tian M."/>
            <person name="Pan X."/>
            <person name="Warren A."/>
            <person name="Jiang C."/>
            <person name="Yuan D."/>
            <person name="Miao W."/>
        </authorList>
    </citation>
    <scope>NUCLEOTIDE SEQUENCE [LARGE SCALE GENOMIC DNA]</scope>
    <source>
        <strain evidence="8">36N120E</strain>
    </source>
</reference>
<name>A0A0V0Q7Y1_PSEPJ</name>
<evidence type="ECO:0000313" key="9">
    <source>
        <dbReference type="Proteomes" id="UP000054937"/>
    </source>
</evidence>
<dbReference type="SUPFAM" id="SSF50978">
    <property type="entry name" value="WD40 repeat-like"/>
    <property type="match status" value="1"/>
</dbReference>
<evidence type="ECO:0000256" key="5">
    <source>
        <dbReference type="SAM" id="MobiDB-lite"/>
    </source>
</evidence>
<feature type="domain" description="EML-like first beta-propeller" evidence="6">
    <location>
        <begin position="75"/>
        <end position="337"/>
    </location>
</feature>
<dbReference type="InterPro" id="IPR036322">
    <property type="entry name" value="WD40_repeat_dom_sf"/>
</dbReference>
<dbReference type="Gene3D" id="2.130.10.10">
    <property type="entry name" value="YVTN repeat-like/Quinoprotein amine dehydrogenase"/>
    <property type="match status" value="2"/>
</dbReference>
<keyword evidence="9" id="KW-1185">Reference proteome</keyword>
<evidence type="ECO:0000256" key="2">
    <source>
        <dbReference type="ARBA" id="ARBA00022574"/>
    </source>
</evidence>
<protein>
    <submittedName>
        <fullName evidence="8">WD40-repeat-containing domain</fullName>
    </submittedName>
</protein>
<dbReference type="InterPro" id="IPR050630">
    <property type="entry name" value="WD_repeat_EMAP"/>
</dbReference>
<keyword evidence="3" id="KW-0677">Repeat</keyword>
<feature type="compositionally biased region" description="Polar residues" evidence="5">
    <location>
        <begin position="676"/>
        <end position="691"/>
    </location>
</feature>
<dbReference type="GO" id="GO:0008017">
    <property type="term" value="F:microtubule binding"/>
    <property type="evidence" value="ECO:0007669"/>
    <property type="project" value="TreeGrafter"/>
</dbReference>
<evidence type="ECO:0000256" key="4">
    <source>
        <dbReference type="PROSITE-ProRule" id="PRU00221"/>
    </source>
</evidence>
<dbReference type="FunFam" id="2.130.10.10:FF:000320">
    <property type="entry name" value="echinoderm microtubule-associated protein-like 6"/>
    <property type="match status" value="1"/>
</dbReference>
<dbReference type="InterPro" id="IPR001680">
    <property type="entry name" value="WD40_rpt"/>
</dbReference>
<evidence type="ECO:0000256" key="1">
    <source>
        <dbReference type="ARBA" id="ARBA00006489"/>
    </source>
</evidence>
<dbReference type="OMA" id="DIQWFTH"/>
<dbReference type="Proteomes" id="UP000054937">
    <property type="component" value="Unassembled WGS sequence"/>
</dbReference>
<proteinExistence type="inferred from homology"/>
<accession>A0A0V0Q7Y1</accession>
<dbReference type="OrthoDB" id="311907at2759"/>
<dbReference type="InterPro" id="IPR005108">
    <property type="entry name" value="HELP"/>
</dbReference>
<comment type="similarity">
    <text evidence="1">Belongs to the WD repeat EMAP family.</text>
</comment>
<evidence type="ECO:0000259" key="7">
    <source>
        <dbReference type="Pfam" id="PF23414"/>
    </source>
</evidence>
<feature type="repeat" description="WD" evidence="4">
    <location>
        <begin position="633"/>
        <end position="667"/>
    </location>
</feature>
<evidence type="ECO:0000256" key="3">
    <source>
        <dbReference type="ARBA" id="ARBA00022737"/>
    </source>
</evidence>
<dbReference type="PANTHER" id="PTHR13720">
    <property type="entry name" value="WD-40 REPEAT PROTEIN"/>
    <property type="match status" value="1"/>
</dbReference>
<feature type="region of interest" description="Disordered" evidence="5">
    <location>
        <begin position="673"/>
        <end position="695"/>
    </location>
</feature>
<feature type="repeat" description="WD" evidence="4">
    <location>
        <begin position="468"/>
        <end position="501"/>
    </location>
</feature>
<evidence type="ECO:0000259" key="6">
    <source>
        <dbReference type="Pfam" id="PF23409"/>
    </source>
</evidence>
<evidence type="ECO:0000313" key="8">
    <source>
        <dbReference type="EMBL" id="KRW98348.1"/>
    </source>
</evidence>
<dbReference type="PROSITE" id="PS50082">
    <property type="entry name" value="WD_REPEATS_2"/>
    <property type="match status" value="3"/>
</dbReference>